<feature type="region of interest" description="Disordered" evidence="2">
    <location>
        <begin position="498"/>
        <end position="525"/>
    </location>
</feature>
<gene>
    <name evidence="4" type="ORF">TRAPUB_7340</name>
</gene>
<accession>A0A1M2W6K1</accession>
<proteinExistence type="predicted"/>
<organism evidence="4 5">
    <name type="scientific">Trametes pubescens</name>
    <name type="common">White-rot fungus</name>
    <dbReference type="NCBI Taxonomy" id="154538"/>
    <lineage>
        <taxon>Eukaryota</taxon>
        <taxon>Fungi</taxon>
        <taxon>Dikarya</taxon>
        <taxon>Basidiomycota</taxon>
        <taxon>Agaricomycotina</taxon>
        <taxon>Agaricomycetes</taxon>
        <taxon>Polyporales</taxon>
        <taxon>Polyporaceae</taxon>
        <taxon>Trametes</taxon>
    </lineage>
</organism>
<dbReference type="OrthoDB" id="3153758at2759"/>
<feature type="coiled-coil region" evidence="1">
    <location>
        <begin position="64"/>
        <end position="112"/>
    </location>
</feature>
<keyword evidence="3" id="KW-1133">Transmembrane helix</keyword>
<feature type="coiled-coil region" evidence="1">
    <location>
        <begin position="153"/>
        <end position="216"/>
    </location>
</feature>
<feature type="transmembrane region" description="Helical" evidence="3">
    <location>
        <begin position="32"/>
        <end position="49"/>
    </location>
</feature>
<comment type="caution">
    <text evidence="4">The sequence shown here is derived from an EMBL/GenBank/DDBJ whole genome shotgun (WGS) entry which is preliminary data.</text>
</comment>
<dbReference type="EMBL" id="MNAD01000155">
    <property type="protein sequence ID" value="OJT15469.1"/>
    <property type="molecule type" value="Genomic_DNA"/>
</dbReference>
<dbReference type="STRING" id="154538.A0A1M2W6K1"/>
<evidence type="ECO:0000256" key="3">
    <source>
        <dbReference type="SAM" id="Phobius"/>
    </source>
</evidence>
<evidence type="ECO:0000313" key="5">
    <source>
        <dbReference type="Proteomes" id="UP000184267"/>
    </source>
</evidence>
<feature type="region of interest" description="Disordered" evidence="2">
    <location>
        <begin position="1"/>
        <end position="29"/>
    </location>
</feature>
<feature type="region of interest" description="Disordered" evidence="2">
    <location>
        <begin position="431"/>
        <end position="475"/>
    </location>
</feature>
<protein>
    <submittedName>
        <fullName evidence="4">Uncharacterized protein</fullName>
    </submittedName>
</protein>
<feature type="compositionally biased region" description="Polar residues" evidence="2">
    <location>
        <begin position="13"/>
        <end position="28"/>
    </location>
</feature>
<keyword evidence="5" id="KW-1185">Reference proteome</keyword>
<keyword evidence="3" id="KW-0812">Transmembrane</keyword>
<keyword evidence="3" id="KW-0472">Membrane</keyword>
<evidence type="ECO:0000256" key="2">
    <source>
        <dbReference type="SAM" id="MobiDB-lite"/>
    </source>
</evidence>
<keyword evidence="1" id="KW-0175">Coiled coil</keyword>
<feature type="compositionally biased region" description="Pro residues" evidence="2">
    <location>
        <begin position="1"/>
        <end position="11"/>
    </location>
</feature>
<dbReference type="AlphaFoldDB" id="A0A1M2W6K1"/>
<sequence>MLTVPSTPPPSYDSVNQANERTPLTTGTAKRPGLRIYGVLMILFVLLLAQNTGLMRCPLNDAPAAEKEEIRRQWDRERNAHQAELVQWGREREEHRGELRAWEDERAVHRREHEHWLSERTEEEEAWRRKRDAWRKQQEQERWEEEKRQQAIREAFRLEREKEERQWQTARNEFEAERRGWRRQREEEERQWQTARNEFQAEREGWRRQREEEERHRLEVVRRSQGVYWTEPLANEHCHSYGARAYSSYLKDIPGDLNWLEVCNNMPPVVIHGREMSNVPHKCERDDKGEVIGVWFVDFDEPACKPYWNTIVDKASSNERTSLTTGVDKPRRISVYSLYGVFAILLALFVAQNAGIVRCPLNDVPAAEKAELRRQWGLERESHRTESAQWTRERREHIAELRVWEHERIMHREEREDWVRQRARDQEAWRKEQDAARQEEERRQQAARDAFERERQEEERQRQAARDAWKDECEGEERKRQEVRDEWKEEGEAEERKRQEVRDAWKEEGEAEERKRQEVRDAFERERADEERHRLEVVRRSQGVYWTEPHEDWRCHAYGTRIYTSYLRDIPDDLNWREVCDNMPPVVIHGREVSKPSKCERDNKGEVTGVWYIDFDEPSCQPYWGDIADKGCISGQTGFQRLEARLDGMSKGADWNMMCTTTAATIHGVHFKHPTTCEDRGKWGMVGIWHFPNVNCL</sequence>
<evidence type="ECO:0000313" key="4">
    <source>
        <dbReference type="EMBL" id="OJT15469.1"/>
    </source>
</evidence>
<dbReference type="Proteomes" id="UP000184267">
    <property type="component" value="Unassembled WGS sequence"/>
</dbReference>
<name>A0A1M2W6K1_TRAPU</name>
<reference evidence="4 5" key="1">
    <citation type="submission" date="2016-10" db="EMBL/GenBank/DDBJ databases">
        <title>Genome sequence of the basidiomycete white-rot fungus Trametes pubescens.</title>
        <authorList>
            <person name="Makela M.R."/>
            <person name="Granchi Z."/>
            <person name="Peng M."/>
            <person name="De Vries R.P."/>
            <person name="Grigoriev I."/>
            <person name="Riley R."/>
            <person name="Hilden K."/>
        </authorList>
    </citation>
    <scope>NUCLEOTIDE SEQUENCE [LARGE SCALE GENOMIC DNA]</scope>
    <source>
        <strain evidence="4 5">FBCC735</strain>
    </source>
</reference>
<evidence type="ECO:0000256" key="1">
    <source>
        <dbReference type="SAM" id="Coils"/>
    </source>
</evidence>
<feature type="transmembrane region" description="Helical" evidence="3">
    <location>
        <begin position="333"/>
        <end position="351"/>
    </location>
</feature>